<dbReference type="PANTHER" id="PTHR32196">
    <property type="entry name" value="ABC TRANSPORTER PERMEASE PROTEIN YPHD-RELATED-RELATED"/>
    <property type="match status" value="1"/>
</dbReference>
<protein>
    <submittedName>
        <fullName evidence="9">ABC transporter permease</fullName>
    </submittedName>
</protein>
<dbReference type="CDD" id="cd06579">
    <property type="entry name" value="TM_PBP1_transp_AraH_like"/>
    <property type="match status" value="1"/>
</dbReference>
<evidence type="ECO:0000256" key="6">
    <source>
        <dbReference type="ARBA" id="ARBA00022989"/>
    </source>
</evidence>
<evidence type="ECO:0000256" key="3">
    <source>
        <dbReference type="ARBA" id="ARBA00022475"/>
    </source>
</evidence>
<feature type="transmembrane region" description="Helical" evidence="8">
    <location>
        <begin position="233"/>
        <end position="251"/>
    </location>
</feature>
<name>A0ABW2S4T1_9NOCA</name>
<feature type="transmembrane region" description="Helical" evidence="8">
    <location>
        <begin position="176"/>
        <end position="202"/>
    </location>
</feature>
<dbReference type="Proteomes" id="UP001596484">
    <property type="component" value="Unassembled WGS sequence"/>
</dbReference>
<dbReference type="Pfam" id="PF02653">
    <property type="entry name" value="BPD_transp_2"/>
    <property type="match status" value="1"/>
</dbReference>
<evidence type="ECO:0000256" key="7">
    <source>
        <dbReference type="ARBA" id="ARBA00023136"/>
    </source>
</evidence>
<keyword evidence="6 8" id="KW-1133">Transmembrane helix</keyword>
<dbReference type="InterPro" id="IPR001851">
    <property type="entry name" value="ABC_transp_permease"/>
</dbReference>
<dbReference type="PANTHER" id="PTHR32196:SF21">
    <property type="entry name" value="ABC TRANSPORTER PERMEASE PROTEIN YPHD-RELATED"/>
    <property type="match status" value="1"/>
</dbReference>
<proteinExistence type="predicted"/>
<feature type="transmembrane region" description="Helical" evidence="8">
    <location>
        <begin position="263"/>
        <end position="280"/>
    </location>
</feature>
<gene>
    <name evidence="9" type="ORF">ACFQS9_24980</name>
</gene>
<accession>A0ABW2S4T1</accession>
<feature type="transmembrane region" description="Helical" evidence="8">
    <location>
        <begin position="287"/>
        <end position="306"/>
    </location>
</feature>
<feature type="transmembrane region" description="Helical" evidence="8">
    <location>
        <begin position="312"/>
        <end position="331"/>
    </location>
</feature>
<evidence type="ECO:0000256" key="8">
    <source>
        <dbReference type="SAM" id="Phobius"/>
    </source>
</evidence>
<keyword evidence="2" id="KW-0813">Transport</keyword>
<sequence length="359" mass="37075">MTNTFDVPAPADSFEKRHKRRTGFPLRLHDQGGVLIALGAVVVFLCLTQPAFRTWSNVVNIVGSNSVALLLALGATFVIISGGIDLSTTAVAAAAGMVFGLALQAGWPLVASMLAALAAGGAFGLANGLLIARARLSFLVVTLGMASIATSFALIIGDGTTVNVFTIEQFSPVRTFATGTVGGVSIVLVFDLLMIGACAFVLKYTRFGRSVFAIGSNSEAARMNGINVPRTTVYVYLLAGAAAGIASLIQVGRLTGAAPQIDVSLLNGVLAAVLIGGTSFSGGRGSIGGTALGVLFLGVVQNAMTLTDVSTFWRQAVNGALLIIAVWLGLLQNNGMSMRAVFDKYTRNRAVSNKQEETG</sequence>
<comment type="caution">
    <text evidence="9">The sequence shown here is derived from an EMBL/GenBank/DDBJ whole genome shotgun (WGS) entry which is preliminary data.</text>
</comment>
<evidence type="ECO:0000313" key="10">
    <source>
        <dbReference type="Proteomes" id="UP001596484"/>
    </source>
</evidence>
<feature type="transmembrane region" description="Helical" evidence="8">
    <location>
        <begin position="138"/>
        <end position="156"/>
    </location>
</feature>
<organism evidence="9 10">
    <name type="scientific">Rhodococcus daqingensis</name>
    <dbReference type="NCBI Taxonomy" id="2479363"/>
    <lineage>
        <taxon>Bacteria</taxon>
        <taxon>Bacillati</taxon>
        <taxon>Actinomycetota</taxon>
        <taxon>Actinomycetes</taxon>
        <taxon>Mycobacteriales</taxon>
        <taxon>Nocardiaceae</taxon>
        <taxon>Rhodococcus</taxon>
    </lineage>
</organism>
<dbReference type="RefSeq" id="WP_378409245.1">
    <property type="nucleotide sequence ID" value="NZ_JBHTCS010000030.1"/>
</dbReference>
<evidence type="ECO:0000256" key="4">
    <source>
        <dbReference type="ARBA" id="ARBA00022519"/>
    </source>
</evidence>
<feature type="transmembrane region" description="Helical" evidence="8">
    <location>
        <begin position="109"/>
        <end position="131"/>
    </location>
</feature>
<dbReference type="EMBL" id="JBHTCS010000030">
    <property type="protein sequence ID" value="MFC7451153.1"/>
    <property type="molecule type" value="Genomic_DNA"/>
</dbReference>
<comment type="subcellular location">
    <subcellularLocation>
        <location evidence="1">Cell membrane</location>
        <topology evidence="1">Multi-pass membrane protein</topology>
    </subcellularLocation>
</comment>
<evidence type="ECO:0000256" key="1">
    <source>
        <dbReference type="ARBA" id="ARBA00004651"/>
    </source>
</evidence>
<evidence type="ECO:0000256" key="2">
    <source>
        <dbReference type="ARBA" id="ARBA00022448"/>
    </source>
</evidence>
<keyword evidence="10" id="KW-1185">Reference proteome</keyword>
<keyword evidence="5 8" id="KW-0812">Transmembrane</keyword>
<evidence type="ECO:0000313" key="9">
    <source>
        <dbReference type="EMBL" id="MFC7451153.1"/>
    </source>
</evidence>
<keyword evidence="4" id="KW-0997">Cell inner membrane</keyword>
<keyword evidence="7 8" id="KW-0472">Membrane</keyword>
<evidence type="ECO:0000256" key="5">
    <source>
        <dbReference type="ARBA" id="ARBA00022692"/>
    </source>
</evidence>
<reference evidence="10" key="1">
    <citation type="journal article" date="2019" name="Int. J. Syst. Evol. Microbiol.">
        <title>The Global Catalogue of Microorganisms (GCM) 10K type strain sequencing project: providing services to taxonomists for standard genome sequencing and annotation.</title>
        <authorList>
            <consortium name="The Broad Institute Genomics Platform"/>
            <consortium name="The Broad Institute Genome Sequencing Center for Infectious Disease"/>
            <person name="Wu L."/>
            <person name="Ma J."/>
        </authorList>
    </citation>
    <scope>NUCLEOTIDE SEQUENCE [LARGE SCALE GENOMIC DNA]</scope>
    <source>
        <strain evidence="10">ICMP 19430</strain>
    </source>
</reference>
<feature type="transmembrane region" description="Helical" evidence="8">
    <location>
        <begin position="58"/>
        <end position="79"/>
    </location>
</feature>
<keyword evidence="3" id="KW-1003">Cell membrane</keyword>
<feature type="transmembrane region" description="Helical" evidence="8">
    <location>
        <begin position="34"/>
        <end position="52"/>
    </location>
</feature>